<name>A0AAV7KHP3_9METZ</name>
<gene>
    <name evidence="1" type="ORF">LOD99_14582</name>
</gene>
<reference evidence="1 2" key="1">
    <citation type="journal article" date="2023" name="BMC Biol.">
        <title>The compact genome of the sponge Oopsacas minuta (Hexactinellida) is lacking key metazoan core genes.</title>
        <authorList>
            <person name="Santini S."/>
            <person name="Schenkelaars Q."/>
            <person name="Jourda C."/>
            <person name="Duchesne M."/>
            <person name="Belahbib H."/>
            <person name="Rocher C."/>
            <person name="Selva M."/>
            <person name="Riesgo A."/>
            <person name="Vervoort M."/>
            <person name="Leys S.P."/>
            <person name="Kodjabachian L."/>
            <person name="Le Bivic A."/>
            <person name="Borchiellini C."/>
            <person name="Claverie J.M."/>
            <person name="Renard E."/>
        </authorList>
    </citation>
    <scope>NUCLEOTIDE SEQUENCE [LARGE SCALE GENOMIC DNA]</scope>
    <source>
        <strain evidence="1">SPO-2</strain>
    </source>
</reference>
<protein>
    <submittedName>
        <fullName evidence="1">MhmaT1 transposase</fullName>
    </submittedName>
</protein>
<comment type="caution">
    <text evidence="1">The sequence shown here is derived from an EMBL/GenBank/DDBJ whole genome shotgun (WGS) entry which is preliminary data.</text>
</comment>
<dbReference type="Pfam" id="PF13565">
    <property type="entry name" value="HTH_32"/>
    <property type="match status" value="1"/>
</dbReference>
<dbReference type="EMBL" id="JAKMXF010000055">
    <property type="protein sequence ID" value="KAI6659659.1"/>
    <property type="molecule type" value="Genomic_DNA"/>
</dbReference>
<keyword evidence="2" id="KW-1185">Reference proteome</keyword>
<sequence>MESERSAIIELHMAGKSPSEIFKLLNIAKGRRAFIYRTINRYKETGDTVDKPRSGRPCSVTTSALKKVVRERIRRNPHRSMRKMALELNISRRAIQKVVKRDLGMRSFKRKKVQFLSGSVKEKRVSRSKSLLALHAIGVLENTIFSDEKIFTIEEATNSQNDRVISTSVSAIPDKFRYISRMKKPLLLMVWAWVSVVGRTPLIFIPPGVKINAKTHQELVLESVVKGLSQTMFSGQQFVFQQDGAPAHTANTTQDWLKHNIPNFIHKDEWSPYSPDLNPMDYSVWSILENKACSVSHNTVSSLKISLGREWEKIPQETLRAAVEGFPNRLRAVISKKGSYIEEMTRQSLPNSSY</sequence>
<dbReference type="GO" id="GO:0003676">
    <property type="term" value="F:nucleic acid binding"/>
    <property type="evidence" value="ECO:0007669"/>
    <property type="project" value="InterPro"/>
</dbReference>
<accession>A0AAV7KHP3</accession>
<dbReference type="Gene3D" id="1.10.10.10">
    <property type="entry name" value="Winged helix-like DNA-binding domain superfamily/Winged helix DNA-binding domain"/>
    <property type="match status" value="1"/>
</dbReference>
<dbReference type="SUPFAM" id="SSF46689">
    <property type="entry name" value="Homeodomain-like"/>
    <property type="match status" value="1"/>
</dbReference>
<dbReference type="PANTHER" id="PTHR46068">
    <property type="entry name" value="PROTEIN CBG27172"/>
    <property type="match status" value="1"/>
</dbReference>
<dbReference type="InterPro" id="IPR009057">
    <property type="entry name" value="Homeodomain-like_sf"/>
</dbReference>
<dbReference type="Gene3D" id="3.30.420.10">
    <property type="entry name" value="Ribonuclease H-like superfamily/Ribonuclease H"/>
    <property type="match status" value="1"/>
</dbReference>
<dbReference type="Proteomes" id="UP001165289">
    <property type="component" value="Unassembled WGS sequence"/>
</dbReference>
<proteinExistence type="predicted"/>
<dbReference type="InterPro" id="IPR036397">
    <property type="entry name" value="RNaseH_sf"/>
</dbReference>
<dbReference type="PANTHER" id="PTHR46068:SF1">
    <property type="entry name" value="TRANSPOSASE IS30-LIKE HTH DOMAIN-CONTAINING PROTEIN"/>
    <property type="match status" value="1"/>
</dbReference>
<evidence type="ECO:0000313" key="2">
    <source>
        <dbReference type="Proteomes" id="UP001165289"/>
    </source>
</evidence>
<evidence type="ECO:0000313" key="1">
    <source>
        <dbReference type="EMBL" id="KAI6659659.1"/>
    </source>
</evidence>
<organism evidence="1 2">
    <name type="scientific">Oopsacas minuta</name>
    <dbReference type="NCBI Taxonomy" id="111878"/>
    <lineage>
        <taxon>Eukaryota</taxon>
        <taxon>Metazoa</taxon>
        <taxon>Porifera</taxon>
        <taxon>Hexactinellida</taxon>
        <taxon>Hexasterophora</taxon>
        <taxon>Lyssacinosida</taxon>
        <taxon>Leucopsacidae</taxon>
        <taxon>Oopsacas</taxon>
    </lineage>
</organism>
<dbReference type="AlphaFoldDB" id="A0AAV7KHP3"/>
<dbReference type="InterPro" id="IPR036388">
    <property type="entry name" value="WH-like_DNA-bd_sf"/>
</dbReference>